<proteinExistence type="predicted"/>
<dbReference type="EMBL" id="LAZR01025928">
    <property type="protein sequence ID" value="KKL70331.1"/>
    <property type="molecule type" value="Genomic_DNA"/>
</dbReference>
<gene>
    <name evidence="1" type="ORF">LCGC14_2105940</name>
</gene>
<accession>A0A0F9EVU5</accession>
<feature type="non-terminal residue" evidence="1">
    <location>
        <position position="112"/>
    </location>
</feature>
<reference evidence="1" key="1">
    <citation type="journal article" date="2015" name="Nature">
        <title>Complex archaea that bridge the gap between prokaryotes and eukaryotes.</title>
        <authorList>
            <person name="Spang A."/>
            <person name="Saw J.H."/>
            <person name="Jorgensen S.L."/>
            <person name="Zaremba-Niedzwiedzka K."/>
            <person name="Martijn J."/>
            <person name="Lind A.E."/>
            <person name="van Eijk R."/>
            <person name="Schleper C."/>
            <person name="Guy L."/>
            <person name="Ettema T.J."/>
        </authorList>
    </citation>
    <scope>NUCLEOTIDE SEQUENCE</scope>
</reference>
<dbReference type="AlphaFoldDB" id="A0A0F9EVU5"/>
<evidence type="ECO:0000313" key="1">
    <source>
        <dbReference type="EMBL" id="KKL70331.1"/>
    </source>
</evidence>
<sequence>MKILIVHLGTLSQLLPATSIIKRLSKKSKCDITWVVELEENKKIFIYNKLIKRVITFAELRDMEEIFDVLINLYPKFPHKKCKNVEIKAAFDYNFENEFKNFIDIMYNKRLS</sequence>
<organism evidence="1">
    <name type="scientific">marine sediment metagenome</name>
    <dbReference type="NCBI Taxonomy" id="412755"/>
    <lineage>
        <taxon>unclassified sequences</taxon>
        <taxon>metagenomes</taxon>
        <taxon>ecological metagenomes</taxon>
    </lineage>
</organism>
<comment type="caution">
    <text evidence="1">The sequence shown here is derived from an EMBL/GenBank/DDBJ whole genome shotgun (WGS) entry which is preliminary data.</text>
</comment>
<protein>
    <submittedName>
        <fullName evidence="1">Uncharacterized protein</fullName>
    </submittedName>
</protein>
<name>A0A0F9EVU5_9ZZZZ</name>